<dbReference type="Bgee" id="ENSOANG00000040403">
    <property type="expression patterns" value="Expressed in heart and 6 other cell types or tissues"/>
</dbReference>
<reference evidence="2" key="3">
    <citation type="submission" date="2025-09" db="UniProtKB">
        <authorList>
            <consortium name="Ensembl"/>
        </authorList>
    </citation>
    <scope>IDENTIFICATION</scope>
    <source>
        <strain evidence="2">Glennie</strain>
    </source>
</reference>
<feature type="region of interest" description="Disordered" evidence="1">
    <location>
        <begin position="1"/>
        <end position="82"/>
    </location>
</feature>
<reference evidence="2 3" key="1">
    <citation type="journal article" date="2008" name="Nature">
        <title>Genome analysis of the platypus reveals unique signatures of evolution.</title>
        <authorList>
            <person name="Warren W.C."/>
            <person name="Hillier L.W."/>
            <person name="Marshall Graves J.A."/>
            <person name="Birney E."/>
            <person name="Ponting C.P."/>
            <person name="Grutzner F."/>
            <person name="Belov K."/>
            <person name="Miller W."/>
            <person name="Clarke L."/>
            <person name="Chinwalla A.T."/>
            <person name="Yang S.P."/>
            <person name="Heger A."/>
            <person name="Locke D.P."/>
            <person name="Miethke P."/>
            <person name="Waters P.D."/>
            <person name="Veyrunes F."/>
            <person name="Fulton L."/>
            <person name="Fulton B."/>
            <person name="Graves T."/>
            <person name="Wallis J."/>
            <person name="Puente X.S."/>
            <person name="Lopez-Otin C."/>
            <person name="Ordonez G.R."/>
            <person name="Eichler E.E."/>
            <person name="Chen L."/>
            <person name="Cheng Z."/>
            <person name="Deakin J.E."/>
            <person name="Alsop A."/>
            <person name="Thompson K."/>
            <person name="Kirby P."/>
            <person name="Papenfuss A.T."/>
            <person name="Wakefield M.J."/>
            <person name="Olender T."/>
            <person name="Lancet D."/>
            <person name="Huttley G.A."/>
            <person name="Smit A.F."/>
            <person name="Pask A."/>
            <person name="Temple-Smith P."/>
            <person name="Batzer M.A."/>
            <person name="Walker J.A."/>
            <person name="Konkel M.K."/>
            <person name="Harris R.S."/>
            <person name="Whittington C.M."/>
            <person name="Wong E.S."/>
            <person name="Gemmell N.J."/>
            <person name="Buschiazzo E."/>
            <person name="Vargas Jentzsch I.M."/>
            <person name="Merkel A."/>
            <person name="Schmitz J."/>
            <person name="Zemann A."/>
            <person name="Churakov G."/>
            <person name="Kriegs J.O."/>
            <person name="Brosius J."/>
            <person name="Murchison E.P."/>
            <person name="Sachidanandam R."/>
            <person name="Smith C."/>
            <person name="Hannon G.J."/>
            <person name="Tsend-Ayush E."/>
            <person name="McMillan D."/>
            <person name="Attenborough R."/>
            <person name="Rens W."/>
            <person name="Ferguson-Smith M."/>
            <person name="Lefevre C.M."/>
            <person name="Sharp J.A."/>
            <person name="Nicholas K.R."/>
            <person name="Ray D.A."/>
            <person name="Kube M."/>
            <person name="Reinhardt R."/>
            <person name="Pringle T.H."/>
            <person name="Taylor J."/>
            <person name="Jones R.C."/>
            <person name="Nixon B."/>
            <person name="Dacheux J.L."/>
            <person name="Niwa H."/>
            <person name="Sekita Y."/>
            <person name="Huang X."/>
            <person name="Stark A."/>
            <person name="Kheradpour P."/>
            <person name="Kellis M."/>
            <person name="Flicek P."/>
            <person name="Chen Y."/>
            <person name="Webber C."/>
            <person name="Hardison R."/>
            <person name="Nelson J."/>
            <person name="Hallsworth-Pepin K."/>
            <person name="Delehaunty K."/>
            <person name="Markovic C."/>
            <person name="Minx P."/>
            <person name="Feng Y."/>
            <person name="Kremitzki C."/>
            <person name="Mitreva M."/>
            <person name="Glasscock J."/>
            <person name="Wylie T."/>
            <person name="Wohldmann P."/>
            <person name="Thiru P."/>
            <person name="Nhan M.N."/>
            <person name="Pohl C.S."/>
            <person name="Smith S.M."/>
            <person name="Hou S."/>
            <person name="Nefedov M."/>
            <person name="de Jong P.J."/>
            <person name="Renfree M.B."/>
            <person name="Mardis E.R."/>
            <person name="Wilson R.K."/>
        </authorList>
    </citation>
    <scope>NUCLEOTIDE SEQUENCE [LARGE SCALE GENOMIC DNA]</scope>
    <source>
        <strain evidence="2 3">Glennie</strain>
    </source>
</reference>
<evidence type="ECO:0000313" key="3">
    <source>
        <dbReference type="Proteomes" id="UP000002279"/>
    </source>
</evidence>
<dbReference type="PANTHER" id="PTHR33505:SF4">
    <property type="entry name" value="PROTEIN PREY, MITOCHONDRIAL"/>
    <property type="match status" value="1"/>
</dbReference>
<sequence>RLGGKNPGLAGRGRGFESPPCPPSAEGLRARHLPSPGLSSPTRKTETVSPPPRDSPMTPHLPRQIPPLSSSSPPRYEKSSRELVNEELGIAYPVVDGVPDLTPRAARPAPRPPARP</sequence>
<dbReference type="Ensembl" id="ENSOANT00000048166.1">
    <property type="protein sequence ID" value="ENSOANP00000047742.1"/>
    <property type="gene ID" value="ENSOANG00000040403.1"/>
</dbReference>
<evidence type="ECO:0000256" key="1">
    <source>
        <dbReference type="SAM" id="MobiDB-lite"/>
    </source>
</evidence>
<dbReference type="InParanoid" id="A0A6I8P1X1"/>
<dbReference type="FunCoup" id="A0A6I8P1X1">
    <property type="interactions" value="650"/>
</dbReference>
<evidence type="ECO:0000313" key="2">
    <source>
        <dbReference type="Ensembl" id="ENSOANP00000047742.1"/>
    </source>
</evidence>
<dbReference type="Proteomes" id="UP000002279">
    <property type="component" value="Chromosome 6"/>
</dbReference>
<organism evidence="2 3">
    <name type="scientific">Ornithorhynchus anatinus</name>
    <name type="common">Duckbill platypus</name>
    <dbReference type="NCBI Taxonomy" id="9258"/>
    <lineage>
        <taxon>Eukaryota</taxon>
        <taxon>Metazoa</taxon>
        <taxon>Chordata</taxon>
        <taxon>Craniata</taxon>
        <taxon>Vertebrata</taxon>
        <taxon>Euteleostomi</taxon>
        <taxon>Mammalia</taxon>
        <taxon>Monotremata</taxon>
        <taxon>Ornithorhynchidae</taxon>
        <taxon>Ornithorhynchus</taxon>
    </lineage>
</organism>
<feature type="compositionally biased region" description="Gly residues" evidence="1">
    <location>
        <begin position="1"/>
        <end position="13"/>
    </location>
</feature>
<dbReference type="SUPFAM" id="SSF158997">
    <property type="entry name" value="Trm112p-like"/>
    <property type="match status" value="1"/>
</dbReference>
<dbReference type="Gene3D" id="2.20.25.10">
    <property type="match status" value="1"/>
</dbReference>
<dbReference type="AlphaFoldDB" id="A0A6I8P1X1"/>
<dbReference type="PANTHER" id="PTHR33505">
    <property type="entry name" value="ZGC:162634"/>
    <property type="match status" value="1"/>
</dbReference>
<reference evidence="2" key="2">
    <citation type="submission" date="2025-08" db="UniProtKB">
        <authorList>
            <consortium name="Ensembl"/>
        </authorList>
    </citation>
    <scope>IDENTIFICATION</scope>
    <source>
        <strain evidence="2">Glennie</strain>
    </source>
</reference>
<protein>
    <submittedName>
        <fullName evidence="2">Uncharacterized protein</fullName>
    </submittedName>
</protein>
<feature type="region of interest" description="Disordered" evidence="1">
    <location>
        <begin position="96"/>
        <end position="116"/>
    </location>
</feature>
<keyword evidence="3" id="KW-1185">Reference proteome</keyword>
<name>A0A6I8P1X1_ORNAN</name>
<accession>A0A6I8P1X1</accession>
<proteinExistence type="predicted"/>